<dbReference type="PANTHER" id="PTHR43780">
    <property type="entry name" value="1-AMINOCYCLOPROPANE-1-CARBOXYLATE DEAMINASE-RELATED"/>
    <property type="match status" value="1"/>
</dbReference>
<comment type="caution">
    <text evidence="7">The sequence shown here is derived from an EMBL/GenBank/DDBJ whole genome shotgun (WGS) entry which is preliminary data.</text>
</comment>
<feature type="active site" description="Nucleophile" evidence="4">
    <location>
        <position position="84"/>
    </location>
</feature>
<dbReference type="NCBIfam" id="TIGR01275">
    <property type="entry name" value="ACC_deam_rel"/>
    <property type="match status" value="1"/>
</dbReference>
<name>A0A967C2T8_9PROT</name>
<evidence type="ECO:0000313" key="7">
    <source>
        <dbReference type="EMBL" id="NIA67095.1"/>
    </source>
</evidence>
<evidence type="ECO:0000256" key="1">
    <source>
        <dbReference type="ARBA" id="ARBA00001933"/>
    </source>
</evidence>
<protein>
    <submittedName>
        <fullName evidence="7">D-cysteine desulfhydrase</fullName>
        <ecNumber evidence="7">4.4.1.15</ecNumber>
    </submittedName>
</protein>
<organism evidence="7 8">
    <name type="scientific">Pelagibius litoralis</name>
    <dbReference type="NCBI Taxonomy" id="374515"/>
    <lineage>
        <taxon>Bacteria</taxon>
        <taxon>Pseudomonadati</taxon>
        <taxon>Pseudomonadota</taxon>
        <taxon>Alphaproteobacteria</taxon>
        <taxon>Rhodospirillales</taxon>
        <taxon>Rhodovibrionaceae</taxon>
        <taxon>Pelagibius</taxon>
    </lineage>
</organism>
<dbReference type="EMBL" id="JAAQPH010000001">
    <property type="protein sequence ID" value="NIA67095.1"/>
    <property type="molecule type" value="Genomic_DNA"/>
</dbReference>
<dbReference type="InterPro" id="IPR036052">
    <property type="entry name" value="TrpB-like_PALP_sf"/>
</dbReference>
<dbReference type="GO" id="GO:0019148">
    <property type="term" value="F:D-cysteine desulfhydrase activity"/>
    <property type="evidence" value="ECO:0007669"/>
    <property type="project" value="UniProtKB-EC"/>
</dbReference>
<comment type="cofactor">
    <cofactor evidence="1">
        <name>pyridoxal 5'-phosphate</name>
        <dbReference type="ChEBI" id="CHEBI:597326"/>
    </cofactor>
</comment>
<dbReference type="Proteomes" id="UP000761264">
    <property type="component" value="Unassembled WGS sequence"/>
</dbReference>
<dbReference type="PANTHER" id="PTHR43780:SF2">
    <property type="entry name" value="1-AMINOCYCLOPROPANE-1-CARBOXYLATE DEAMINASE-RELATED"/>
    <property type="match status" value="1"/>
</dbReference>
<accession>A0A967C2T8</accession>
<dbReference type="EC" id="4.4.1.15" evidence="7"/>
<gene>
    <name evidence="7" type="ORF">HBA54_00650</name>
</gene>
<keyword evidence="8" id="KW-1185">Reference proteome</keyword>
<evidence type="ECO:0000259" key="6">
    <source>
        <dbReference type="Pfam" id="PF00291"/>
    </source>
</evidence>
<reference evidence="7" key="1">
    <citation type="submission" date="2020-03" db="EMBL/GenBank/DDBJ databases">
        <title>Genome of Pelagibius litoralis DSM 21314T.</title>
        <authorList>
            <person name="Wang G."/>
        </authorList>
    </citation>
    <scope>NUCLEOTIDE SEQUENCE</scope>
    <source>
        <strain evidence="7">DSM 21314</strain>
    </source>
</reference>
<comment type="similarity">
    <text evidence="2">Belongs to the ACC deaminase/D-cysteine desulfhydrase family.</text>
</comment>
<dbReference type="InterPro" id="IPR001926">
    <property type="entry name" value="TrpB-like_PALP"/>
</dbReference>
<dbReference type="InterPro" id="IPR005966">
    <property type="entry name" value="D-Cys_desShydrase"/>
</dbReference>
<feature type="modified residue" description="N6-(pyridoxal phosphate)lysine" evidence="5">
    <location>
        <position position="57"/>
    </location>
</feature>
<dbReference type="Gene3D" id="3.40.50.1100">
    <property type="match status" value="2"/>
</dbReference>
<dbReference type="SUPFAM" id="SSF53686">
    <property type="entry name" value="Tryptophan synthase beta subunit-like PLP-dependent enzymes"/>
    <property type="match status" value="1"/>
</dbReference>
<evidence type="ECO:0000256" key="5">
    <source>
        <dbReference type="PIRSR" id="PIRSR006278-2"/>
    </source>
</evidence>
<keyword evidence="7" id="KW-0456">Lyase</keyword>
<keyword evidence="3 5" id="KW-0663">Pyridoxal phosphate</keyword>
<dbReference type="NCBIfam" id="NF003031">
    <property type="entry name" value="PRK03910.1-4"/>
    <property type="match status" value="1"/>
</dbReference>
<dbReference type="Pfam" id="PF00291">
    <property type="entry name" value="PALP"/>
    <property type="match status" value="1"/>
</dbReference>
<feature type="domain" description="Tryptophan synthase beta chain-like PALP" evidence="6">
    <location>
        <begin position="20"/>
        <end position="326"/>
    </location>
</feature>
<dbReference type="InterPro" id="IPR027278">
    <property type="entry name" value="ACCD_DCysDesulf"/>
</dbReference>
<evidence type="ECO:0000313" key="8">
    <source>
        <dbReference type="Proteomes" id="UP000761264"/>
    </source>
</evidence>
<evidence type="ECO:0000256" key="3">
    <source>
        <dbReference type="ARBA" id="ARBA00022898"/>
    </source>
</evidence>
<dbReference type="RefSeq" id="WP_167220381.1">
    <property type="nucleotide sequence ID" value="NZ_JAAQPH010000001.1"/>
</dbReference>
<dbReference type="AlphaFoldDB" id="A0A967C2T8"/>
<sequence>MSQTDRLQAALNACPRLPLAHLPTPLEPLQRLSTALDGPEILVKRDDCTGLGLGGNKTRKLEFLMAEARTQAADTIITTGGIQSNHVRQTAAAAAKLGLACELVLTRVVPWGGPDYELIGNIQLDRLFGAKTHLHDGDTDRGAAMAALAERLQAKGRKPFAIPTGGSNATGALGYAAAALELREQLQAQDRTITAVVHASSSGGTQAGLTAGLAAVDPSVQVIGIDVDAHPAAVEGEVRRLAREVWDRLEPGGQLPEDSVRLEPGYAGDAYGLPTTEMRDAISLCAKLEGLLLDPVYSGKAMAGLIGMIRAGRFSQDDTIVFLHTGGTPALFPYREALVDQ</sequence>
<dbReference type="PIRSF" id="PIRSF006278">
    <property type="entry name" value="ACCD_DCysDesulf"/>
    <property type="match status" value="1"/>
</dbReference>
<evidence type="ECO:0000256" key="4">
    <source>
        <dbReference type="PIRSR" id="PIRSR006278-1"/>
    </source>
</evidence>
<proteinExistence type="inferred from homology"/>
<evidence type="ECO:0000256" key="2">
    <source>
        <dbReference type="ARBA" id="ARBA00008639"/>
    </source>
</evidence>